<evidence type="ECO:0000313" key="3">
    <source>
        <dbReference type="Proteomes" id="UP000316304"/>
    </source>
</evidence>
<accession>A0A5C6C816</accession>
<evidence type="ECO:0000313" key="2">
    <source>
        <dbReference type="EMBL" id="TWU20308.1"/>
    </source>
</evidence>
<feature type="signal peptide" evidence="1">
    <location>
        <begin position="1"/>
        <end position="33"/>
    </location>
</feature>
<gene>
    <name evidence="2" type="ORF">Pla52o_48270</name>
</gene>
<keyword evidence="1" id="KW-0732">Signal</keyword>
<sequence length="219" mass="23810" precursor="true">MVSRRCRCFVSILLLVMLSCGLVGLPLTAPSPAKEGRFPCETCSCGCATAAYCWDQCCCHTDAEKLRWANTNAVAAPSFLVARVKERSPSNPIAFVSRSHDTPPSASSCCPQNTRCTETSSSCHDGVAEPRRSCGSAVKDKPTIRIIRLEDAAKCHGISSWWVTIAHAVVDPPSPVPTKIAPPLLYSFTNDHLRPISLSYAPDPPVPWHYRSSLRLASR</sequence>
<organism evidence="2 3">
    <name type="scientific">Novipirellula galeiformis</name>
    <dbReference type="NCBI Taxonomy" id="2528004"/>
    <lineage>
        <taxon>Bacteria</taxon>
        <taxon>Pseudomonadati</taxon>
        <taxon>Planctomycetota</taxon>
        <taxon>Planctomycetia</taxon>
        <taxon>Pirellulales</taxon>
        <taxon>Pirellulaceae</taxon>
        <taxon>Novipirellula</taxon>
    </lineage>
</organism>
<evidence type="ECO:0000256" key="1">
    <source>
        <dbReference type="SAM" id="SignalP"/>
    </source>
</evidence>
<feature type="chain" id="PRO_5022816755" description="Secreted protein" evidence="1">
    <location>
        <begin position="34"/>
        <end position="219"/>
    </location>
</feature>
<dbReference type="Proteomes" id="UP000316304">
    <property type="component" value="Unassembled WGS sequence"/>
</dbReference>
<dbReference type="AlphaFoldDB" id="A0A5C6C816"/>
<dbReference type="PROSITE" id="PS51257">
    <property type="entry name" value="PROKAR_LIPOPROTEIN"/>
    <property type="match status" value="1"/>
</dbReference>
<evidence type="ECO:0008006" key="4">
    <source>
        <dbReference type="Google" id="ProtNLM"/>
    </source>
</evidence>
<proteinExistence type="predicted"/>
<comment type="caution">
    <text evidence="2">The sequence shown here is derived from an EMBL/GenBank/DDBJ whole genome shotgun (WGS) entry which is preliminary data.</text>
</comment>
<name>A0A5C6C816_9BACT</name>
<dbReference type="EMBL" id="SJPT01000009">
    <property type="protein sequence ID" value="TWU20308.1"/>
    <property type="molecule type" value="Genomic_DNA"/>
</dbReference>
<reference evidence="2 3" key="1">
    <citation type="submission" date="2019-02" db="EMBL/GenBank/DDBJ databases">
        <title>Deep-cultivation of Planctomycetes and their phenomic and genomic characterization uncovers novel biology.</title>
        <authorList>
            <person name="Wiegand S."/>
            <person name="Jogler M."/>
            <person name="Boedeker C."/>
            <person name="Pinto D."/>
            <person name="Vollmers J."/>
            <person name="Rivas-Marin E."/>
            <person name="Kohn T."/>
            <person name="Peeters S.H."/>
            <person name="Heuer A."/>
            <person name="Rast P."/>
            <person name="Oberbeckmann S."/>
            <person name="Bunk B."/>
            <person name="Jeske O."/>
            <person name="Meyerdierks A."/>
            <person name="Storesund J.E."/>
            <person name="Kallscheuer N."/>
            <person name="Luecker S."/>
            <person name="Lage O.M."/>
            <person name="Pohl T."/>
            <person name="Merkel B.J."/>
            <person name="Hornburger P."/>
            <person name="Mueller R.-W."/>
            <person name="Bruemmer F."/>
            <person name="Labrenz M."/>
            <person name="Spormann A.M."/>
            <person name="Op Den Camp H."/>
            <person name="Overmann J."/>
            <person name="Amann R."/>
            <person name="Jetten M.S.M."/>
            <person name="Mascher T."/>
            <person name="Medema M.H."/>
            <person name="Devos D.P."/>
            <person name="Kaster A.-K."/>
            <person name="Ovreas L."/>
            <person name="Rohde M."/>
            <person name="Galperin M.Y."/>
            <person name="Jogler C."/>
        </authorList>
    </citation>
    <scope>NUCLEOTIDE SEQUENCE [LARGE SCALE GENOMIC DNA]</scope>
    <source>
        <strain evidence="2 3">Pla52o</strain>
    </source>
</reference>
<keyword evidence="3" id="KW-1185">Reference proteome</keyword>
<protein>
    <recommendedName>
        <fullName evidence="4">Secreted protein</fullName>
    </recommendedName>
</protein>